<dbReference type="Proteomes" id="UP000247515">
    <property type="component" value="Unassembled WGS sequence"/>
</dbReference>
<dbReference type="GO" id="GO:0006811">
    <property type="term" value="P:monoatomic ion transport"/>
    <property type="evidence" value="ECO:0007669"/>
    <property type="project" value="UniProtKB-KW"/>
</dbReference>
<keyword evidence="8" id="KW-0626">Porin</keyword>
<reference evidence="14 15" key="1">
    <citation type="submission" date="2016-10" db="EMBL/GenBank/DDBJ databases">
        <authorList>
            <person name="Varghese N."/>
            <person name="Submissions S."/>
        </authorList>
    </citation>
    <scope>NUCLEOTIDE SEQUENCE [LARGE SCALE GENOMIC DNA]</scope>
    <source>
        <strain evidence="14 15">LMG 22274</strain>
    </source>
</reference>
<evidence type="ECO:0000256" key="8">
    <source>
        <dbReference type="ARBA" id="ARBA00023114"/>
    </source>
</evidence>
<dbReference type="EMBL" id="QJJV01000027">
    <property type="protein sequence ID" value="PXX08268.1"/>
    <property type="molecule type" value="Genomic_DNA"/>
</dbReference>
<evidence type="ECO:0000256" key="6">
    <source>
        <dbReference type="ARBA" id="ARBA00022729"/>
    </source>
</evidence>
<dbReference type="GO" id="GO:0046930">
    <property type="term" value="C:pore complex"/>
    <property type="evidence" value="ECO:0007669"/>
    <property type="project" value="UniProtKB-KW"/>
</dbReference>
<dbReference type="OrthoDB" id="8982743at2"/>
<feature type="chain" id="PRO_5015053586" evidence="11">
    <location>
        <begin position="23"/>
        <end position="361"/>
    </location>
</feature>
<dbReference type="GO" id="GO:0009279">
    <property type="term" value="C:cell outer membrane"/>
    <property type="evidence" value="ECO:0007669"/>
    <property type="project" value="UniProtKB-SubCell"/>
</dbReference>
<protein>
    <submittedName>
        <fullName evidence="13 14">Porin</fullName>
    </submittedName>
</protein>
<evidence type="ECO:0000256" key="7">
    <source>
        <dbReference type="ARBA" id="ARBA00023065"/>
    </source>
</evidence>
<evidence type="ECO:0000256" key="9">
    <source>
        <dbReference type="ARBA" id="ARBA00023136"/>
    </source>
</evidence>
<evidence type="ECO:0000313" key="16">
    <source>
        <dbReference type="Proteomes" id="UP000247515"/>
    </source>
</evidence>
<evidence type="ECO:0000259" key="12">
    <source>
        <dbReference type="Pfam" id="PF13609"/>
    </source>
</evidence>
<evidence type="ECO:0000313" key="13">
    <source>
        <dbReference type="EMBL" id="PXX08268.1"/>
    </source>
</evidence>
<dbReference type="SUPFAM" id="SSF56935">
    <property type="entry name" value="Porins"/>
    <property type="match status" value="1"/>
</dbReference>
<dbReference type="GeneID" id="61306272"/>
<keyword evidence="3" id="KW-0813">Transport</keyword>
<dbReference type="InterPro" id="IPR033900">
    <property type="entry name" value="Gram_neg_porin_domain"/>
</dbReference>
<dbReference type="Proteomes" id="UP000183529">
    <property type="component" value="Unassembled WGS sequence"/>
</dbReference>
<evidence type="ECO:0000313" key="15">
    <source>
        <dbReference type="Proteomes" id="UP000183529"/>
    </source>
</evidence>
<dbReference type="GO" id="GO:0015288">
    <property type="term" value="F:porin activity"/>
    <property type="evidence" value="ECO:0007669"/>
    <property type="project" value="UniProtKB-KW"/>
</dbReference>
<evidence type="ECO:0000313" key="14">
    <source>
        <dbReference type="EMBL" id="SEJ17312.1"/>
    </source>
</evidence>
<name>A0A1A5X9A3_9BURK</name>
<evidence type="ECO:0000256" key="4">
    <source>
        <dbReference type="ARBA" id="ARBA00022452"/>
    </source>
</evidence>
<evidence type="ECO:0000256" key="3">
    <source>
        <dbReference type="ARBA" id="ARBA00022448"/>
    </source>
</evidence>
<dbReference type="PANTHER" id="PTHR34501">
    <property type="entry name" value="PROTEIN YDDL-RELATED"/>
    <property type="match status" value="1"/>
</dbReference>
<keyword evidence="10" id="KW-0998">Cell outer membrane</keyword>
<keyword evidence="9" id="KW-0472">Membrane</keyword>
<accession>A0A1A5X9A3</accession>
<comment type="subcellular location">
    <subcellularLocation>
        <location evidence="1">Cell outer membrane</location>
        <topology evidence="1">Multi-pass membrane protein</topology>
    </subcellularLocation>
</comment>
<dbReference type="RefSeq" id="WP_065061507.1">
    <property type="nucleotide sequence ID" value="NZ_CADFGN010000001.1"/>
</dbReference>
<gene>
    <name evidence="13" type="ORF">C7400_12742</name>
    <name evidence="14" type="ORF">SAMN05216550_10341</name>
</gene>
<dbReference type="AlphaFoldDB" id="A0A1A5X9A3"/>
<comment type="caution">
    <text evidence="14">The sequence shown here is derived from an EMBL/GenBank/DDBJ whole genome shotgun (WGS) entry which is preliminary data.</text>
</comment>
<keyword evidence="5" id="KW-0812">Transmembrane</keyword>
<dbReference type="InterPro" id="IPR050298">
    <property type="entry name" value="Gram-neg_bact_OMP"/>
</dbReference>
<keyword evidence="7" id="KW-0406">Ion transport</keyword>
<evidence type="ECO:0000256" key="10">
    <source>
        <dbReference type="ARBA" id="ARBA00023237"/>
    </source>
</evidence>
<dbReference type="PANTHER" id="PTHR34501:SF9">
    <property type="entry name" value="MAJOR OUTER MEMBRANE PROTEIN P.IA"/>
    <property type="match status" value="1"/>
</dbReference>
<feature type="signal peptide" evidence="11">
    <location>
        <begin position="1"/>
        <end position="22"/>
    </location>
</feature>
<keyword evidence="4" id="KW-1134">Transmembrane beta strand</keyword>
<dbReference type="CDD" id="cd00342">
    <property type="entry name" value="gram_neg_porins"/>
    <property type="match status" value="1"/>
</dbReference>
<keyword evidence="16" id="KW-1185">Reference proteome</keyword>
<evidence type="ECO:0000256" key="2">
    <source>
        <dbReference type="ARBA" id="ARBA00011233"/>
    </source>
</evidence>
<dbReference type="Pfam" id="PF13609">
    <property type="entry name" value="Porin_4"/>
    <property type="match status" value="1"/>
</dbReference>
<sequence>MKKTTAALGVALLAASAQSAFAQSSVTLYGLVDTAVRYQTNANSNNDGLVEMREGVVTPSRWGLKGTEDLGGGTSAIFKLENQFNLFNGKLANSNNQLFQRNAYVGLSNTKYGTLTFGRQQTPFFDEMGNTFDPLTVADYWQDSWAYNPVGPFLFTNNSAKYTNTIAGLHVEAMYGFGGVAGSTGENSMYGFTASYAFGPVQGLVGFQQNDVSGKKFNIANVGLVYTVVPSVRLLAGWLHSQDNTGTVDQAQQQVSGAPALISSQNRIDDNFYVGSTWQATAPLAITLAGYYGHARNAALADGGYGVGINYSATLLAEYSLSKRTEVYGTVDFTRGTGAYLADYPGRNNQTGVAIGLRNIF</sequence>
<keyword evidence="6 11" id="KW-0732">Signal</keyword>
<feature type="domain" description="Porin" evidence="12">
    <location>
        <begin position="10"/>
        <end position="338"/>
    </location>
</feature>
<evidence type="ECO:0000256" key="11">
    <source>
        <dbReference type="SAM" id="SignalP"/>
    </source>
</evidence>
<dbReference type="EMBL" id="FNZM01000003">
    <property type="protein sequence ID" value="SEJ17312.1"/>
    <property type="molecule type" value="Genomic_DNA"/>
</dbReference>
<proteinExistence type="predicted"/>
<comment type="subunit">
    <text evidence="2">Homotrimer.</text>
</comment>
<evidence type="ECO:0000256" key="1">
    <source>
        <dbReference type="ARBA" id="ARBA00004571"/>
    </source>
</evidence>
<organism evidence="14 15">
    <name type="scientific">Paraburkholderia tropica</name>
    <dbReference type="NCBI Taxonomy" id="92647"/>
    <lineage>
        <taxon>Bacteria</taxon>
        <taxon>Pseudomonadati</taxon>
        <taxon>Pseudomonadota</taxon>
        <taxon>Betaproteobacteria</taxon>
        <taxon>Burkholderiales</taxon>
        <taxon>Burkholderiaceae</taxon>
        <taxon>Paraburkholderia</taxon>
    </lineage>
</organism>
<evidence type="ECO:0000256" key="5">
    <source>
        <dbReference type="ARBA" id="ARBA00022692"/>
    </source>
</evidence>
<dbReference type="InterPro" id="IPR023614">
    <property type="entry name" value="Porin_dom_sf"/>
</dbReference>
<dbReference type="Gene3D" id="2.40.160.10">
    <property type="entry name" value="Porin"/>
    <property type="match status" value="1"/>
</dbReference>
<reference evidence="13 16" key="2">
    <citation type="submission" date="2018-05" db="EMBL/GenBank/DDBJ databases">
        <title>Genomic Encyclopedia of Type Strains, Phase IV (KMG-V): Genome sequencing to study the core and pangenomes of soil and plant-associated prokaryotes.</title>
        <authorList>
            <person name="Whitman W."/>
        </authorList>
    </citation>
    <scope>NUCLEOTIDE SEQUENCE [LARGE SCALE GENOMIC DNA]</scope>
    <source>
        <strain evidence="13 16">SIr-6563</strain>
    </source>
</reference>